<feature type="domain" description="Heparan-alpha-glucosaminide N-acetyltransferase catalytic" evidence="2">
    <location>
        <begin position="23"/>
        <end position="246"/>
    </location>
</feature>
<feature type="transmembrane region" description="Helical" evidence="1">
    <location>
        <begin position="29"/>
        <end position="48"/>
    </location>
</feature>
<accession>A0AA51RSK5</accession>
<sequence length="379" mass="42734">MSLKVTSYQKLKLEHGVSGAEKRIATLDIARGLSVLIMIMVHTLWMYGSVETQAESLVGTLLHILGKGTAAFLVLMGFSMAISRNQSPWYWFRRGLLLFSIGCLLNTLKFIVPIAIFKTMPDSFIAAYGWQLPLSFKQWQFLFLTGDILQFAGVSLIIMALIAPVLRNTTGILLAIVFITITSGELRGWEWSLPGFNYLSQLLFSATYQVYFPVFPWITCILSGLVFGRLFLQWDGHQKNTFDRMAMVGVLGLMLGGSLMLWNFSYHFNNFFHIGPGGILYLIGLNFIGLRIIFQFDQAIVSSRLGRLLVWCSERVTSLYVIQWTLICWGMGFIGFQTLTPTQLLSLIPVTVSLTLLVQWLIDRLIRLKRNGSLVAAKS</sequence>
<evidence type="ECO:0000313" key="4">
    <source>
        <dbReference type="Proteomes" id="UP001239782"/>
    </source>
</evidence>
<keyword evidence="1" id="KW-1133">Transmembrane helix</keyword>
<feature type="transmembrane region" description="Helical" evidence="1">
    <location>
        <begin position="244"/>
        <end position="265"/>
    </location>
</feature>
<dbReference type="EMBL" id="CP133548">
    <property type="protein sequence ID" value="WMS86750.1"/>
    <property type="molecule type" value="Genomic_DNA"/>
</dbReference>
<feature type="transmembrane region" description="Helical" evidence="1">
    <location>
        <begin position="139"/>
        <end position="163"/>
    </location>
</feature>
<evidence type="ECO:0000313" key="3">
    <source>
        <dbReference type="EMBL" id="WMS86750.1"/>
    </source>
</evidence>
<dbReference type="KEGG" id="plei:Q9312_16130"/>
<keyword evidence="1" id="KW-0472">Membrane</keyword>
<feature type="transmembrane region" description="Helical" evidence="1">
    <location>
        <begin position="60"/>
        <end position="83"/>
    </location>
</feature>
<keyword evidence="4" id="KW-1185">Reference proteome</keyword>
<keyword evidence="1" id="KW-0812">Transmembrane</keyword>
<evidence type="ECO:0000259" key="2">
    <source>
        <dbReference type="Pfam" id="PF07786"/>
    </source>
</evidence>
<organism evidence="3 4">
    <name type="scientific">Pleionea litopenaei</name>
    <dbReference type="NCBI Taxonomy" id="3070815"/>
    <lineage>
        <taxon>Bacteria</taxon>
        <taxon>Pseudomonadati</taxon>
        <taxon>Pseudomonadota</taxon>
        <taxon>Gammaproteobacteria</taxon>
        <taxon>Oceanospirillales</taxon>
        <taxon>Pleioneaceae</taxon>
        <taxon>Pleionea</taxon>
    </lineage>
</organism>
<feature type="transmembrane region" description="Helical" evidence="1">
    <location>
        <begin position="95"/>
        <end position="119"/>
    </location>
</feature>
<feature type="transmembrane region" description="Helical" evidence="1">
    <location>
        <begin position="209"/>
        <end position="232"/>
    </location>
</feature>
<dbReference type="AlphaFoldDB" id="A0AA51RSK5"/>
<protein>
    <submittedName>
        <fullName evidence="3">Heparan-alpha-glucosaminide N-acetyltransferase domain-containing protein</fullName>
    </submittedName>
</protein>
<feature type="transmembrane region" description="Helical" evidence="1">
    <location>
        <begin position="342"/>
        <end position="362"/>
    </location>
</feature>
<reference evidence="3 4" key="1">
    <citation type="submission" date="2023-08" db="EMBL/GenBank/DDBJ databases">
        <title>Pleionea litopenaei sp. nov., isolated from stomach of juvenile Litopenaeus vannamei.</title>
        <authorList>
            <person name="Rho A.M."/>
            <person name="Hwang C.Y."/>
        </authorList>
    </citation>
    <scope>NUCLEOTIDE SEQUENCE [LARGE SCALE GENOMIC DNA]</scope>
    <source>
        <strain evidence="3 4">HL-JVS1</strain>
    </source>
</reference>
<feature type="transmembrane region" description="Helical" evidence="1">
    <location>
        <begin position="271"/>
        <end position="294"/>
    </location>
</feature>
<proteinExistence type="predicted"/>
<gene>
    <name evidence="3" type="ORF">Q9312_16130</name>
</gene>
<dbReference type="InterPro" id="IPR012429">
    <property type="entry name" value="HGSNAT_cat"/>
</dbReference>
<name>A0AA51RSK5_9GAMM</name>
<dbReference type="Proteomes" id="UP001239782">
    <property type="component" value="Chromosome"/>
</dbReference>
<feature type="transmembrane region" description="Helical" evidence="1">
    <location>
        <begin position="170"/>
        <end position="189"/>
    </location>
</feature>
<feature type="transmembrane region" description="Helical" evidence="1">
    <location>
        <begin position="315"/>
        <end position="336"/>
    </location>
</feature>
<dbReference type="RefSeq" id="WP_309201895.1">
    <property type="nucleotide sequence ID" value="NZ_CP133548.1"/>
</dbReference>
<dbReference type="Pfam" id="PF07786">
    <property type="entry name" value="HGSNAT_cat"/>
    <property type="match status" value="1"/>
</dbReference>
<evidence type="ECO:0000256" key="1">
    <source>
        <dbReference type="SAM" id="Phobius"/>
    </source>
</evidence>